<organism evidence="2 3">
    <name type="scientific">Methyloceanibacter stevinii</name>
    <dbReference type="NCBI Taxonomy" id="1774970"/>
    <lineage>
        <taxon>Bacteria</taxon>
        <taxon>Pseudomonadati</taxon>
        <taxon>Pseudomonadota</taxon>
        <taxon>Alphaproteobacteria</taxon>
        <taxon>Hyphomicrobiales</taxon>
        <taxon>Hyphomicrobiaceae</taxon>
        <taxon>Methyloceanibacter</taxon>
    </lineage>
</organism>
<evidence type="ECO:0000313" key="2">
    <source>
        <dbReference type="EMBL" id="ODR95033.1"/>
    </source>
</evidence>
<dbReference type="AlphaFoldDB" id="A0A1E3VNC7"/>
<gene>
    <name evidence="2" type="ORF">AUC70_04615</name>
</gene>
<sequence length="138" mass="14696">MRRVFPRLGALARTDVAPGADYFARRSLCVVDQVLLVVHPAIGAVLVTEAVFDGQIPRLEESLQIGVEALEVVGMNALAPEAGIAEIVSRRVAEQTFDIVADEGGSEVVARLEGVKHRGRGGEQARSSRRGIPARAVS</sequence>
<reference evidence="2 3" key="1">
    <citation type="journal article" date="2016" name="Environ. Microbiol.">
        <title>New Methyloceanibacter diversity from North Sea sediments includes methanotroph containing solely the soluble methane monooxygenase.</title>
        <authorList>
            <person name="Vekeman B."/>
            <person name="Kerckhof F.M."/>
            <person name="Cremers G."/>
            <person name="de Vos P."/>
            <person name="Vandamme P."/>
            <person name="Boon N."/>
            <person name="Op den Camp H.J."/>
            <person name="Heylen K."/>
        </authorList>
    </citation>
    <scope>NUCLEOTIDE SEQUENCE [LARGE SCALE GENOMIC DNA]</scope>
    <source>
        <strain evidence="2 3">R-67176</strain>
    </source>
</reference>
<name>A0A1E3VNC7_9HYPH</name>
<proteinExistence type="predicted"/>
<comment type="caution">
    <text evidence="2">The sequence shown here is derived from an EMBL/GenBank/DDBJ whole genome shotgun (WGS) entry which is preliminary data.</text>
</comment>
<protein>
    <submittedName>
        <fullName evidence="2">Uncharacterized protein</fullName>
    </submittedName>
</protein>
<dbReference type="Proteomes" id="UP000094172">
    <property type="component" value="Unassembled WGS sequence"/>
</dbReference>
<dbReference type="STRING" id="1774970.AUC70_04615"/>
<evidence type="ECO:0000256" key="1">
    <source>
        <dbReference type="SAM" id="MobiDB-lite"/>
    </source>
</evidence>
<accession>A0A1E3VNC7</accession>
<dbReference type="EMBL" id="LPWE01000011">
    <property type="protein sequence ID" value="ODR95033.1"/>
    <property type="molecule type" value="Genomic_DNA"/>
</dbReference>
<keyword evidence="3" id="KW-1185">Reference proteome</keyword>
<feature type="region of interest" description="Disordered" evidence="1">
    <location>
        <begin position="119"/>
        <end position="138"/>
    </location>
</feature>
<evidence type="ECO:0000313" key="3">
    <source>
        <dbReference type="Proteomes" id="UP000094172"/>
    </source>
</evidence>